<keyword evidence="1" id="KW-0863">Zinc-finger</keyword>
<protein>
    <recommendedName>
        <fullName evidence="2">CCHC-type domain-containing protein</fullName>
    </recommendedName>
</protein>
<keyword evidence="1" id="KW-0479">Metal-binding</keyword>
<dbReference type="AlphaFoldDB" id="A0A225W5S5"/>
<proteinExistence type="predicted"/>
<evidence type="ECO:0000313" key="4">
    <source>
        <dbReference type="Proteomes" id="UP000198211"/>
    </source>
</evidence>
<dbReference type="InterPro" id="IPR036875">
    <property type="entry name" value="Znf_CCHC_sf"/>
</dbReference>
<sequence length="149" mass="16663">MNVAIRDEEMVNIILQGVVDSHRNVVRMFNRNNAGGAAPNLATVVNVLLGEAETDKACAAVVTVLHHKIRRTNLRKKGGIGKKAKQENRKCFFCKKKGHRQADCYGWKALQEQKTNFLSHEILNEGIQADNQQMNAITKLPFPNTKKGI</sequence>
<name>A0A225W5S5_9STRA</name>
<dbReference type="EMBL" id="NBNE01001822">
    <property type="protein sequence ID" value="OWZ12519.1"/>
    <property type="molecule type" value="Genomic_DNA"/>
</dbReference>
<evidence type="ECO:0000256" key="1">
    <source>
        <dbReference type="PROSITE-ProRule" id="PRU00047"/>
    </source>
</evidence>
<feature type="domain" description="CCHC-type" evidence="2">
    <location>
        <begin position="89"/>
        <end position="104"/>
    </location>
</feature>
<gene>
    <name evidence="3" type="ORF">PHMEG_00014306</name>
</gene>
<dbReference type="PROSITE" id="PS50158">
    <property type="entry name" value="ZF_CCHC"/>
    <property type="match status" value="1"/>
</dbReference>
<dbReference type="InterPro" id="IPR001878">
    <property type="entry name" value="Znf_CCHC"/>
</dbReference>
<organism evidence="3 4">
    <name type="scientific">Phytophthora megakarya</name>
    <dbReference type="NCBI Taxonomy" id="4795"/>
    <lineage>
        <taxon>Eukaryota</taxon>
        <taxon>Sar</taxon>
        <taxon>Stramenopiles</taxon>
        <taxon>Oomycota</taxon>
        <taxon>Peronosporomycetes</taxon>
        <taxon>Peronosporales</taxon>
        <taxon>Peronosporaceae</taxon>
        <taxon>Phytophthora</taxon>
    </lineage>
</organism>
<dbReference type="Gene3D" id="4.10.60.10">
    <property type="entry name" value="Zinc finger, CCHC-type"/>
    <property type="match status" value="1"/>
</dbReference>
<dbReference type="GO" id="GO:0008270">
    <property type="term" value="F:zinc ion binding"/>
    <property type="evidence" value="ECO:0007669"/>
    <property type="project" value="UniProtKB-KW"/>
</dbReference>
<comment type="caution">
    <text evidence="3">The sequence shown here is derived from an EMBL/GenBank/DDBJ whole genome shotgun (WGS) entry which is preliminary data.</text>
</comment>
<dbReference type="Proteomes" id="UP000198211">
    <property type="component" value="Unassembled WGS sequence"/>
</dbReference>
<dbReference type="OrthoDB" id="92559at2759"/>
<dbReference type="SUPFAM" id="SSF57756">
    <property type="entry name" value="Retrovirus zinc finger-like domains"/>
    <property type="match status" value="1"/>
</dbReference>
<reference evidence="4" key="1">
    <citation type="submission" date="2017-03" db="EMBL/GenBank/DDBJ databases">
        <title>Phytopthora megakarya and P. palmivora, two closely related causual agents of cacao black pod achieved similar genome size and gene model numbers by different mechanisms.</title>
        <authorList>
            <person name="Ali S."/>
            <person name="Shao J."/>
            <person name="Larry D.J."/>
            <person name="Kronmiller B."/>
            <person name="Shen D."/>
            <person name="Strem M.D."/>
            <person name="Melnick R.L."/>
            <person name="Guiltinan M.J."/>
            <person name="Tyler B.M."/>
            <person name="Meinhardt L.W."/>
            <person name="Bailey B.A."/>
        </authorList>
    </citation>
    <scope>NUCLEOTIDE SEQUENCE [LARGE SCALE GENOMIC DNA]</scope>
    <source>
        <strain evidence="4">zdho120</strain>
    </source>
</reference>
<evidence type="ECO:0000313" key="3">
    <source>
        <dbReference type="EMBL" id="OWZ12519.1"/>
    </source>
</evidence>
<accession>A0A225W5S5</accession>
<evidence type="ECO:0000259" key="2">
    <source>
        <dbReference type="PROSITE" id="PS50158"/>
    </source>
</evidence>
<dbReference type="GO" id="GO:0003676">
    <property type="term" value="F:nucleic acid binding"/>
    <property type="evidence" value="ECO:0007669"/>
    <property type="project" value="InterPro"/>
</dbReference>
<keyword evidence="4" id="KW-1185">Reference proteome</keyword>
<keyword evidence="1" id="KW-0862">Zinc</keyword>